<dbReference type="EMBL" id="BLLF01002031">
    <property type="protein sequence ID" value="GFH22395.1"/>
    <property type="molecule type" value="Genomic_DNA"/>
</dbReference>
<feature type="non-terminal residue" evidence="1">
    <location>
        <position position="1"/>
    </location>
</feature>
<dbReference type="Proteomes" id="UP000485058">
    <property type="component" value="Unassembled WGS sequence"/>
</dbReference>
<reference evidence="1 2" key="1">
    <citation type="submission" date="2020-02" db="EMBL/GenBank/DDBJ databases">
        <title>Draft genome sequence of Haematococcus lacustris strain NIES-144.</title>
        <authorList>
            <person name="Morimoto D."/>
            <person name="Nakagawa S."/>
            <person name="Yoshida T."/>
            <person name="Sawayama S."/>
        </authorList>
    </citation>
    <scope>NUCLEOTIDE SEQUENCE [LARGE SCALE GENOMIC DNA]</scope>
    <source>
        <strain evidence="1 2">NIES-144</strain>
    </source>
</reference>
<gene>
    <name evidence="1" type="ORF">HaLaN_19855</name>
</gene>
<keyword evidence="2" id="KW-1185">Reference proteome</keyword>
<organism evidence="1 2">
    <name type="scientific">Haematococcus lacustris</name>
    <name type="common">Green alga</name>
    <name type="synonym">Haematococcus pluvialis</name>
    <dbReference type="NCBI Taxonomy" id="44745"/>
    <lineage>
        <taxon>Eukaryota</taxon>
        <taxon>Viridiplantae</taxon>
        <taxon>Chlorophyta</taxon>
        <taxon>core chlorophytes</taxon>
        <taxon>Chlorophyceae</taxon>
        <taxon>CS clade</taxon>
        <taxon>Chlamydomonadales</taxon>
        <taxon>Haematococcaceae</taxon>
        <taxon>Haematococcus</taxon>
    </lineage>
</organism>
<proteinExistence type="predicted"/>
<name>A0A699ZK52_HAELA</name>
<dbReference type="AlphaFoldDB" id="A0A699ZK52"/>
<evidence type="ECO:0000313" key="2">
    <source>
        <dbReference type="Proteomes" id="UP000485058"/>
    </source>
</evidence>
<comment type="caution">
    <text evidence="1">The sequence shown here is derived from an EMBL/GenBank/DDBJ whole genome shotgun (WGS) entry which is preliminary data.</text>
</comment>
<evidence type="ECO:0000313" key="1">
    <source>
        <dbReference type="EMBL" id="GFH22395.1"/>
    </source>
</evidence>
<sequence>MQASRYSDEAATAQERGMQLEVLGQLLWGLAEQLAAALQELDRALSRMCEAAWTDLSALAAAHEATELHCQALHLSIEAAAQQAEALALQDTLHATTVATAAV</sequence>
<accession>A0A699ZK52</accession>
<protein>
    <submittedName>
        <fullName evidence="1">Uncharacterized protein</fullName>
    </submittedName>
</protein>